<evidence type="ECO:0000256" key="1">
    <source>
        <dbReference type="ARBA" id="ARBA00022491"/>
    </source>
</evidence>
<reference evidence="6" key="1">
    <citation type="submission" date="2020-05" db="EMBL/GenBank/DDBJ databases">
        <authorList>
            <person name="Chiriac C."/>
            <person name="Salcher M."/>
            <person name="Ghai R."/>
            <person name="Kavagutti S V."/>
        </authorList>
    </citation>
    <scope>NUCLEOTIDE SEQUENCE</scope>
</reference>
<dbReference type="PANTHER" id="PTHR30055">
    <property type="entry name" value="HTH-TYPE TRANSCRIPTIONAL REGULATOR RUTR"/>
    <property type="match status" value="1"/>
</dbReference>
<protein>
    <submittedName>
        <fullName evidence="6">Unannotated protein</fullName>
    </submittedName>
</protein>
<dbReference type="GO" id="GO:0000976">
    <property type="term" value="F:transcription cis-regulatory region binding"/>
    <property type="evidence" value="ECO:0007669"/>
    <property type="project" value="TreeGrafter"/>
</dbReference>
<accession>A0A6J7L1N5</accession>
<dbReference type="Pfam" id="PF00440">
    <property type="entry name" value="TetR_N"/>
    <property type="match status" value="1"/>
</dbReference>
<dbReference type="SUPFAM" id="SSF46689">
    <property type="entry name" value="Homeodomain-like"/>
    <property type="match status" value="1"/>
</dbReference>
<feature type="domain" description="HTH tetR-type" evidence="5">
    <location>
        <begin position="15"/>
        <end position="75"/>
    </location>
</feature>
<dbReference type="PRINTS" id="PR00455">
    <property type="entry name" value="HTHTETR"/>
</dbReference>
<evidence type="ECO:0000256" key="2">
    <source>
        <dbReference type="ARBA" id="ARBA00023015"/>
    </source>
</evidence>
<dbReference type="PROSITE" id="PS50977">
    <property type="entry name" value="HTH_TETR_2"/>
    <property type="match status" value="1"/>
</dbReference>
<dbReference type="PANTHER" id="PTHR30055:SF175">
    <property type="entry name" value="HTH-TYPE TRANSCRIPTIONAL REPRESSOR KSTR2"/>
    <property type="match status" value="1"/>
</dbReference>
<organism evidence="6">
    <name type="scientific">freshwater metagenome</name>
    <dbReference type="NCBI Taxonomy" id="449393"/>
    <lineage>
        <taxon>unclassified sequences</taxon>
        <taxon>metagenomes</taxon>
        <taxon>ecological metagenomes</taxon>
    </lineage>
</organism>
<dbReference type="InterPro" id="IPR050109">
    <property type="entry name" value="HTH-type_TetR-like_transc_reg"/>
</dbReference>
<dbReference type="EMBL" id="CAFBMK010000474">
    <property type="protein sequence ID" value="CAB4960279.1"/>
    <property type="molecule type" value="Genomic_DNA"/>
</dbReference>
<dbReference type="Gene3D" id="1.10.10.60">
    <property type="entry name" value="Homeodomain-like"/>
    <property type="match status" value="1"/>
</dbReference>
<dbReference type="AlphaFoldDB" id="A0A6J7L1N5"/>
<evidence type="ECO:0000256" key="4">
    <source>
        <dbReference type="ARBA" id="ARBA00023163"/>
    </source>
</evidence>
<dbReference type="InterPro" id="IPR001647">
    <property type="entry name" value="HTH_TetR"/>
</dbReference>
<keyword evidence="1" id="KW-0678">Repressor</keyword>
<keyword evidence="3" id="KW-0238">DNA-binding</keyword>
<keyword evidence="2" id="KW-0805">Transcription regulation</keyword>
<dbReference type="InterPro" id="IPR041490">
    <property type="entry name" value="KstR2_TetR_C"/>
</dbReference>
<dbReference type="SUPFAM" id="SSF48498">
    <property type="entry name" value="Tetracyclin repressor-like, C-terminal domain"/>
    <property type="match status" value="1"/>
</dbReference>
<dbReference type="Pfam" id="PF17932">
    <property type="entry name" value="TetR_C_24"/>
    <property type="match status" value="1"/>
</dbReference>
<evidence type="ECO:0000313" key="6">
    <source>
        <dbReference type="EMBL" id="CAB4960279.1"/>
    </source>
</evidence>
<proteinExistence type="predicted"/>
<dbReference type="GO" id="GO:0003700">
    <property type="term" value="F:DNA-binding transcription factor activity"/>
    <property type="evidence" value="ECO:0007669"/>
    <property type="project" value="TreeGrafter"/>
</dbReference>
<keyword evidence="4" id="KW-0804">Transcription</keyword>
<gene>
    <name evidence="6" type="ORF">UFOPK3564_04017</name>
</gene>
<sequence>MADPPKRPALRKRYDDRQREVLDACARVFAERGYHGTSIDDLIAATGLARGGLYHYIGSKSEALFRILDDLMGPLLERATAAVEGPDAPPSAVGRLRALTRVWMRQVESHRDHVAVFEQERRTLEAEPVWERVRGDRRAFEVLLVRILEQGVRDGELAVADPQLAALALLGMVNHTALWFVPGGRLDADEVADGFVDLLLDGVRRG</sequence>
<dbReference type="InterPro" id="IPR036271">
    <property type="entry name" value="Tet_transcr_reg_TetR-rel_C_sf"/>
</dbReference>
<name>A0A6J7L1N5_9ZZZZ</name>
<dbReference type="InterPro" id="IPR009057">
    <property type="entry name" value="Homeodomain-like_sf"/>
</dbReference>
<evidence type="ECO:0000259" key="5">
    <source>
        <dbReference type="PROSITE" id="PS50977"/>
    </source>
</evidence>
<evidence type="ECO:0000256" key="3">
    <source>
        <dbReference type="ARBA" id="ARBA00023125"/>
    </source>
</evidence>
<dbReference type="Gene3D" id="1.10.357.10">
    <property type="entry name" value="Tetracycline Repressor, domain 2"/>
    <property type="match status" value="1"/>
</dbReference>